<evidence type="ECO:0000259" key="7">
    <source>
        <dbReference type="Pfam" id="PF02753"/>
    </source>
</evidence>
<evidence type="ECO:0000256" key="2">
    <source>
        <dbReference type="ARBA" id="ARBA00007399"/>
    </source>
</evidence>
<evidence type="ECO:0000259" key="6">
    <source>
        <dbReference type="Pfam" id="PF00345"/>
    </source>
</evidence>
<dbReference type="PANTHER" id="PTHR30251">
    <property type="entry name" value="PILUS ASSEMBLY CHAPERONE"/>
    <property type="match status" value="1"/>
</dbReference>
<dbReference type="GO" id="GO:0071555">
    <property type="term" value="P:cell wall organization"/>
    <property type="evidence" value="ECO:0007669"/>
    <property type="project" value="InterPro"/>
</dbReference>
<keyword evidence="9" id="KW-1185">Reference proteome</keyword>
<keyword evidence="5" id="KW-0143">Chaperone</keyword>
<dbReference type="InterPro" id="IPR050643">
    <property type="entry name" value="Periplasmic_pilus_chap"/>
</dbReference>
<evidence type="ECO:0000256" key="4">
    <source>
        <dbReference type="ARBA" id="ARBA00022764"/>
    </source>
</evidence>
<dbReference type="InterPro" id="IPR008962">
    <property type="entry name" value="PapD-like_sf"/>
</dbReference>
<comment type="subcellular location">
    <subcellularLocation>
        <location evidence="1">Periplasm</location>
    </subcellularLocation>
</comment>
<dbReference type="InterPro" id="IPR036316">
    <property type="entry name" value="Pili_assmbl_chap_C_dom_sf"/>
</dbReference>
<dbReference type="Pfam" id="PF00345">
    <property type="entry name" value="PapD_N"/>
    <property type="match status" value="1"/>
</dbReference>
<dbReference type="InterPro" id="IPR001829">
    <property type="entry name" value="Pili_assmbl_chaperone_bac"/>
</dbReference>
<dbReference type="SUPFAM" id="SSF49354">
    <property type="entry name" value="PapD-like"/>
    <property type="match status" value="1"/>
</dbReference>
<dbReference type="InterPro" id="IPR016148">
    <property type="entry name" value="Pili_assmbl_chaperone_C"/>
</dbReference>
<dbReference type="STRING" id="1367852.SAMN05216516_102185"/>
<dbReference type="InterPro" id="IPR013783">
    <property type="entry name" value="Ig-like_fold"/>
</dbReference>
<protein>
    <submittedName>
        <fullName evidence="8">Fimbrial chaperone protein</fullName>
    </submittedName>
</protein>
<dbReference type="RefSeq" id="WP_177203288.1">
    <property type="nucleotide sequence ID" value="NZ_FOVC01000002.1"/>
</dbReference>
<feature type="domain" description="Pili assembly chaperone N-terminal" evidence="6">
    <location>
        <begin position="35"/>
        <end position="154"/>
    </location>
</feature>
<comment type="similarity">
    <text evidence="2">Belongs to the periplasmic pilus chaperone family.</text>
</comment>
<dbReference type="GO" id="GO:0030288">
    <property type="term" value="C:outer membrane-bounded periplasmic space"/>
    <property type="evidence" value="ECO:0007669"/>
    <property type="project" value="InterPro"/>
</dbReference>
<proteinExistence type="inferred from homology"/>
<dbReference type="SUPFAM" id="SSF49584">
    <property type="entry name" value="Periplasmic chaperone C-domain"/>
    <property type="match status" value="1"/>
</dbReference>
<dbReference type="Proteomes" id="UP000242222">
    <property type="component" value="Unassembled WGS sequence"/>
</dbReference>
<organism evidence="8 9">
    <name type="scientific">Izhakiella capsodis</name>
    <dbReference type="NCBI Taxonomy" id="1367852"/>
    <lineage>
        <taxon>Bacteria</taxon>
        <taxon>Pseudomonadati</taxon>
        <taxon>Pseudomonadota</taxon>
        <taxon>Gammaproteobacteria</taxon>
        <taxon>Enterobacterales</taxon>
        <taxon>Erwiniaceae</taxon>
        <taxon>Izhakiella</taxon>
    </lineage>
</organism>
<feature type="domain" description="Pili assembly chaperone C-terminal" evidence="7">
    <location>
        <begin position="176"/>
        <end position="231"/>
    </location>
</feature>
<name>A0A1I4VZJ3_9GAMM</name>
<dbReference type="InterPro" id="IPR016147">
    <property type="entry name" value="Pili_assmbl_chaperone_N"/>
</dbReference>
<dbReference type="PANTHER" id="PTHR30251:SF2">
    <property type="entry name" value="FIMBRIAL CHAPERONE YADV-RELATED"/>
    <property type="match status" value="1"/>
</dbReference>
<dbReference type="Pfam" id="PF02753">
    <property type="entry name" value="PapD_C"/>
    <property type="match status" value="1"/>
</dbReference>
<sequence length="239" mass="25711">MKTKQSFWSLIASKVLLLAMILTVSVPTSCLANGGITVNGTRFIFPADASRIEARVANTSDQDNYLIQSWVDTAAGEKSPDVVVTPPLYLSKPDSANMLSLLRTGGHFPTDRETLFYLMVKAIPSVDESQDAGHAVIHVATVTQLKLFLRPRGLKPAPELAARSLTFSRNGHQLVVHNPTPYYLTLTELSSGGKALEDTMVPPLDSVSLPLPTGSGSTITLHNINDYGGISAPLTFSIH</sequence>
<dbReference type="AlphaFoldDB" id="A0A1I4VZJ3"/>
<evidence type="ECO:0000256" key="1">
    <source>
        <dbReference type="ARBA" id="ARBA00004418"/>
    </source>
</evidence>
<keyword evidence="3" id="KW-0732">Signal</keyword>
<evidence type="ECO:0000313" key="9">
    <source>
        <dbReference type="Proteomes" id="UP000242222"/>
    </source>
</evidence>
<gene>
    <name evidence="8" type="ORF">SAMN05216516_102185</name>
</gene>
<dbReference type="Gene3D" id="2.60.40.10">
    <property type="entry name" value="Immunoglobulins"/>
    <property type="match status" value="2"/>
</dbReference>
<reference evidence="9" key="1">
    <citation type="submission" date="2016-10" db="EMBL/GenBank/DDBJ databases">
        <authorList>
            <person name="Varghese N."/>
            <person name="Submissions S."/>
        </authorList>
    </citation>
    <scope>NUCLEOTIDE SEQUENCE [LARGE SCALE GENOMIC DNA]</scope>
    <source>
        <strain evidence="9">N6PO6</strain>
    </source>
</reference>
<accession>A0A1I4VZJ3</accession>
<dbReference type="EMBL" id="FOVC01000002">
    <property type="protein sequence ID" value="SFN06724.1"/>
    <property type="molecule type" value="Genomic_DNA"/>
</dbReference>
<evidence type="ECO:0000313" key="8">
    <source>
        <dbReference type="EMBL" id="SFN06724.1"/>
    </source>
</evidence>
<keyword evidence="4" id="KW-0574">Periplasm</keyword>
<evidence type="ECO:0000256" key="5">
    <source>
        <dbReference type="ARBA" id="ARBA00023186"/>
    </source>
</evidence>
<dbReference type="PRINTS" id="PR00969">
    <property type="entry name" value="CHAPERONPILI"/>
</dbReference>
<evidence type="ECO:0000256" key="3">
    <source>
        <dbReference type="ARBA" id="ARBA00022729"/>
    </source>
</evidence>